<gene>
    <name evidence="1" type="ORF">MM415B06885_0007</name>
</gene>
<sequence>MRNYMVIGSSPIDEDCAQVGTDNYPEQSRKECRVFIAQLRRQFGTEPILTSLTIKTFPHDFGDYHEVVCYYEDEDEEARDYAYRLESKTPTRWDDEAKQELGLS</sequence>
<protein>
    <submittedName>
        <fullName evidence="1">Uncharacterized protein</fullName>
    </submittedName>
</protein>
<dbReference type="AlphaFoldDB" id="A0A6M3LNR8"/>
<organism evidence="1">
    <name type="scientific">viral metagenome</name>
    <dbReference type="NCBI Taxonomy" id="1070528"/>
    <lineage>
        <taxon>unclassified sequences</taxon>
        <taxon>metagenomes</taxon>
        <taxon>organismal metagenomes</taxon>
    </lineage>
</organism>
<proteinExistence type="predicted"/>
<name>A0A6M3LNR8_9ZZZZ</name>
<evidence type="ECO:0000313" key="1">
    <source>
        <dbReference type="EMBL" id="QJA96987.1"/>
    </source>
</evidence>
<reference evidence="1" key="1">
    <citation type="submission" date="2020-03" db="EMBL/GenBank/DDBJ databases">
        <title>The deep terrestrial virosphere.</title>
        <authorList>
            <person name="Holmfeldt K."/>
            <person name="Nilsson E."/>
            <person name="Simone D."/>
            <person name="Lopez-Fernandez M."/>
            <person name="Wu X."/>
            <person name="de Brujin I."/>
            <person name="Lundin D."/>
            <person name="Andersson A."/>
            <person name="Bertilsson S."/>
            <person name="Dopson M."/>
        </authorList>
    </citation>
    <scope>NUCLEOTIDE SEQUENCE</scope>
    <source>
        <strain evidence="1">MM415B06885</strain>
    </source>
</reference>
<dbReference type="EMBL" id="MT143452">
    <property type="protein sequence ID" value="QJA96987.1"/>
    <property type="molecule type" value="Genomic_DNA"/>
</dbReference>
<accession>A0A6M3LNR8</accession>